<evidence type="ECO:0000256" key="8">
    <source>
        <dbReference type="RuleBase" id="RU004004"/>
    </source>
</evidence>
<dbReference type="Gene3D" id="1.25.40.10">
    <property type="entry name" value="Tetratricopeptide repeat domain"/>
    <property type="match status" value="1"/>
</dbReference>
<feature type="signal peptide" evidence="10">
    <location>
        <begin position="1"/>
        <end position="26"/>
    </location>
</feature>
<dbReference type="SUPFAM" id="SSF48452">
    <property type="entry name" value="TPR-like"/>
    <property type="match status" value="1"/>
</dbReference>
<sequence length="788" mass="84905">MMLETMLRRAAPRVAILLLASLLAGCATDALQREGSRLIDEGRYEEGLAKLDQAVREQPRDAATNMTQTTQRARVIAALLATAERARLMRDHNAATRGFERVLALDPANERAREALRQLDQLRNAGETVRQAQAALRRGDPDGADRLVRPVLALDPRNDAALALKREIEDMRASNVTPYPQLRSKMSAPVTLEFRDGNLKQIFEVLSRNAGINFLFDKDVKPDLKATLFVRQVPVEQAVELLLLQNQLQQKIISDNTVMIYPDTPQKQRDYLDLTIRTFHLANTDAKTAMNMVKTLLKTKDVFIDERLNTLTMRDTPDAIRLAEKLLTAQGLPEPEVVLEVEVMEVSRQRILDLGLQWPSTFGILRPDLGGPPGTLSQYRGIDRDRITIGPSPELRINANDSDVNTLANPVIRVSNKEKARIHIGQRVPVVSATSTPSTQGPVITESIQYLEVGLKLEVEPTVHLNDEVLIKIGLEVSKATAQTPTKNGTIPVQVDTRNAATSLRLKDGETQILAGLMRNDHDVSGNRIPGLGDIPGLGRLFGSNKDTIGKSELVLSITPRIVRNMPYMNPYDIEYPSGTEAVLKARTEPLLRMTTTAPAVGGAPAPANAMTRDAIAPVPAPAAVAALAPPASAGSDVPAVATAAASPAAATLSWTAPAGLKPGEETDVILRANVTQPLSTATVQFAYDPAALRVVAVTEGDVMNADGAITSFAPRIDDKTGRMFVALSRSAPQGARGDGALMRLRVVALPGSAAPAELKVTSVSAFGEGNRPVSIPLPAALALGARP</sequence>
<dbReference type="InterPro" id="IPR011990">
    <property type="entry name" value="TPR-like_helical_dom_sf"/>
</dbReference>
<dbReference type="GO" id="GO:0015627">
    <property type="term" value="C:type II protein secretion system complex"/>
    <property type="evidence" value="ECO:0007669"/>
    <property type="project" value="TreeGrafter"/>
</dbReference>
<gene>
    <name evidence="12" type="ORF">SAMN05421829_12017</name>
</gene>
<dbReference type="InterPro" id="IPR005644">
    <property type="entry name" value="NolW-like"/>
</dbReference>
<dbReference type="PRINTS" id="PR00811">
    <property type="entry name" value="BCTERIALGSPD"/>
</dbReference>
<evidence type="ECO:0000256" key="4">
    <source>
        <dbReference type="ARBA" id="ARBA00023136"/>
    </source>
</evidence>
<dbReference type="InterPro" id="IPR004846">
    <property type="entry name" value="T2SS/T3SS_dom"/>
</dbReference>
<feature type="chain" id="PRO_5012884889" evidence="10">
    <location>
        <begin position="27"/>
        <end position="788"/>
    </location>
</feature>
<dbReference type="GO" id="GO:0009279">
    <property type="term" value="C:cell outer membrane"/>
    <property type="evidence" value="ECO:0007669"/>
    <property type="project" value="UniProtKB-SubCell"/>
</dbReference>
<keyword evidence="5" id="KW-0998">Cell outer membrane</keyword>
<evidence type="ECO:0000256" key="6">
    <source>
        <dbReference type="PROSITE-ProRule" id="PRU00339"/>
    </source>
</evidence>
<dbReference type="AlphaFoldDB" id="A0A1N7BWI6"/>
<dbReference type="InterPro" id="IPR011662">
    <property type="entry name" value="Secretin/TonB_short_N"/>
</dbReference>
<dbReference type="GO" id="GO:0009306">
    <property type="term" value="P:protein secretion"/>
    <property type="evidence" value="ECO:0007669"/>
    <property type="project" value="InterPro"/>
</dbReference>
<keyword evidence="3 10" id="KW-0732">Signal</keyword>
<evidence type="ECO:0000256" key="3">
    <source>
        <dbReference type="ARBA" id="ARBA00022729"/>
    </source>
</evidence>
<keyword evidence="6" id="KW-0802">TPR repeat</keyword>
<dbReference type="PROSITE" id="PS50005">
    <property type="entry name" value="TPR"/>
    <property type="match status" value="1"/>
</dbReference>
<dbReference type="PANTHER" id="PTHR30332">
    <property type="entry name" value="PROBABLE GENERAL SECRETION PATHWAY PROTEIN D"/>
    <property type="match status" value="1"/>
</dbReference>
<keyword evidence="2 8" id="KW-0813">Transport</keyword>
<dbReference type="SUPFAM" id="SSF49384">
    <property type="entry name" value="Carbohydrate-binding domain"/>
    <property type="match status" value="1"/>
</dbReference>
<dbReference type="OrthoDB" id="9775455at2"/>
<evidence type="ECO:0000313" key="12">
    <source>
        <dbReference type="EMBL" id="SIR55680.1"/>
    </source>
</evidence>
<organism evidence="12 13">
    <name type="scientific">Aromatoleum tolulyticum</name>
    <dbReference type="NCBI Taxonomy" id="34027"/>
    <lineage>
        <taxon>Bacteria</taxon>
        <taxon>Pseudomonadati</taxon>
        <taxon>Pseudomonadota</taxon>
        <taxon>Betaproteobacteria</taxon>
        <taxon>Rhodocyclales</taxon>
        <taxon>Rhodocyclaceae</taxon>
        <taxon>Aromatoleum</taxon>
    </lineage>
</organism>
<dbReference type="InterPro" id="IPR001775">
    <property type="entry name" value="GspD/PilQ"/>
</dbReference>
<dbReference type="Proteomes" id="UP000186819">
    <property type="component" value="Unassembled WGS sequence"/>
</dbReference>
<dbReference type="EMBL" id="FTMD01000020">
    <property type="protein sequence ID" value="SIR55680.1"/>
    <property type="molecule type" value="Genomic_DNA"/>
</dbReference>
<dbReference type="Pfam" id="PF07660">
    <property type="entry name" value="STN"/>
    <property type="match status" value="1"/>
</dbReference>
<dbReference type="SMART" id="SM00965">
    <property type="entry name" value="STN"/>
    <property type="match status" value="1"/>
</dbReference>
<dbReference type="CDD" id="cd08547">
    <property type="entry name" value="Type_II_cohesin"/>
    <property type="match status" value="1"/>
</dbReference>
<proteinExistence type="inferred from homology"/>
<dbReference type="InterPro" id="IPR038591">
    <property type="entry name" value="NolW-like_sf"/>
</dbReference>
<evidence type="ECO:0000259" key="11">
    <source>
        <dbReference type="SMART" id="SM00965"/>
    </source>
</evidence>
<dbReference type="Pfam" id="PF00263">
    <property type="entry name" value="Secretin"/>
    <property type="match status" value="1"/>
</dbReference>
<protein>
    <submittedName>
        <fullName evidence="12">General secretion pathway protein D</fullName>
    </submittedName>
</protein>
<evidence type="ECO:0000256" key="5">
    <source>
        <dbReference type="ARBA" id="ARBA00023237"/>
    </source>
</evidence>
<evidence type="ECO:0000256" key="2">
    <source>
        <dbReference type="ARBA" id="ARBA00022448"/>
    </source>
</evidence>
<dbReference type="Gene3D" id="3.30.1370.120">
    <property type="match status" value="1"/>
</dbReference>
<feature type="coiled-coil region" evidence="9">
    <location>
        <begin position="105"/>
        <end position="132"/>
    </location>
</feature>
<evidence type="ECO:0000256" key="7">
    <source>
        <dbReference type="RuleBase" id="RU004003"/>
    </source>
</evidence>
<comment type="similarity">
    <text evidence="7">Belongs to the bacterial secretin family.</text>
</comment>
<name>A0A1N7BWI6_9RHOO</name>
<reference evidence="13" key="1">
    <citation type="submission" date="2017-01" db="EMBL/GenBank/DDBJ databases">
        <authorList>
            <person name="Varghese N."/>
            <person name="Submissions S."/>
        </authorList>
    </citation>
    <scope>NUCLEOTIDE SEQUENCE [LARGE SCALE GENOMIC DNA]</scope>
    <source>
        <strain evidence="13">ATCC 51758</strain>
    </source>
</reference>
<evidence type="ECO:0000313" key="13">
    <source>
        <dbReference type="Proteomes" id="UP000186819"/>
    </source>
</evidence>
<dbReference type="Gene3D" id="2.60.40.680">
    <property type="match status" value="1"/>
</dbReference>
<keyword evidence="4" id="KW-0472">Membrane</keyword>
<dbReference type="Pfam" id="PF03958">
    <property type="entry name" value="Secretin_N"/>
    <property type="match status" value="1"/>
</dbReference>
<keyword evidence="13" id="KW-1185">Reference proteome</keyword>
<evidence type="ECO:0000256" key="1">
    <source>
        <dbReference type="ARBA" id="ARBA00004370"/>
    </source>
</evidence>
<dbReference type="InterPro" id="IPR019734">
    <property type="entry name" value="TPR_rpt"/>
</dbReference>
<dbReference type="STRING" id="34027.SAMN05421829_12017"/>
<dbReference type="GO" id="GO:0030246">
    <property type="term" value="F:carbohydrate binding"/>
    <property type="evidence" value="ECO:0007669"/>
    <property type="project" value="InterPro"/>
</dbReference>
<accession>A0A1N7BWI6</accession>
<dbReference type="PANTHER" id="PTHR30332:SF17">
    <property type="entry name" value="TYPE IV PILIATION SYSTEM PROTEIN DR_0774-RELATED"/>
    <property type="match status" value="1"/>
</dbReference>
<dbReference type="PRINTS" id="PR01032">
    <property type="entry name" value="PHAGEIV"/>
</dbReference>
<dbReference type="InterPro" id="IPR008965">
    <property type="entry name" value="CBM2/CBM3_carb-bd_dom_sf"/>
</dbReference>
<evidence type="ECO:0000256" key="9">
    <source>
        <dbReference type="SAM" id="Coils"/>
    </source>
</evidence>
<feature type="domain" description="Secretin/TonB short N-terminal" evidence="11">
    <location>
        <begin position="212"/>
        <end position="263"/>
    </location>
</feature>
<keyword evidence="9" id="KW-0175">Coiled coil</keyword>
<evidence type="ECO:0000256" key="10">
    <source>
        <dbReference type="SAM" id="SignalP"/>
    </source>
</evidence>
<comment type="subcellular location">
    <subcellularLocation>
        <location evidence="8">Cell outer membrane</location>
    </subcellularLocation>
    <subcellularLocation>
        <location evidence="1">Membrane</location>
    </subcellularLocation>
</comment>
<dbReference type="RefSeq" id="WP_139335977.1">
    <property type="nucleotide sequence ID" value="NZ_FTMD01000020.1"/>
</dbReference>
<dbReference type="InterPro" id="IPR050810">
    <property type="entry name" value="Bact_Secretion_Sys_Channel"/>
</dbReference>
<feature type="repeat" description="TPR" evidence="6">
    <location>
        <begin position="28"/>
        <end position="61"/>
    </location>
</feature>